<organism evidence="2 3">
    <name type="scientific">Niabella ginsenosidivorans</name>
    <dbReference type="NCBI Taxonomy" id="1176587"/>
    <lineage>
        <taxon>Bacteria</taxon>
        <taxon>Pseudomonadati</taxon>
        <taxon>Bacteroidota</taxon>
        <taxon>Chitinophagia</taxon>
        <taxon>Chitinophagales</taxon>
        <taxon>Chitinophagaceae</taxon>
        <taxon>Niabella</taxon>
    </lineage>
</organism>
<reference evidence="2 3" key="1">
    <citation type="submission" date="2016-05" db="EMBL/GenBank/DDBJ databases">
        <title>Niabella ginsenosidivorans BS26 whole genome sequencing.</title>
        <authorList>
            <person name="Im W.T."/>
            <person name="Siddiqi M.Z."/>
        </authorList>
    </citation>
    <scope>NUCLEOTIDE SEQUENCE [LARGE SCALE GENOMIC DNA]</scope>
    <source>
        <strain evidence="2 3">BS26</strain>
    </source>
</reference>
<dbReference type="EMBL" id="CP015772">
    <property type="protein sequence ID" value="ANH82892.1"/>
    <property type="molecule type" value="Genomic_DNA"/>
</dbReference>
<gene>
    <name evidence="2" type="ORF">A8C56_19560</name>
</gene>
<dbReference type="InterPro" id="IPR029062">
    <property type="entry name" value="Class_I_gatase-like"/>
</dbReference>
<sequence length="241" mass="27411">MKRTGLLLGVLLLASEIWAAAPRVLVFYKTAGFYHESIAKGLPAIYKLGSENGFDVDSTRDAAAFNKTNLEKYAAIIFLSTTGTLFNSDQQKALQDYVHNGGGIVGIHAATDAEYEWPWYNRMMGAWFLDHPKQQTAVLDVVDRKHSSTQHLPEKWTRKDEWYNFKEINKELHVLITIDEASYEGGKNGHFHPMAWYHNFEGGRVFYTALGHTDESYTDPLFLKHLLGGIRYAMGTSFKRK</sequence>
<dbReference type="PANTHER" id="PTHR40469:SF2">
    <property type="entry name" value="GALACTOSE-BINDING DOMAIN-LIKE SUPERFAMILY PROTEIN"/>
    <property type="match status" value="1"/>
</dbReference>
<name>A0A1A9I8A4_9BACT</name>
<dbReference type="PANTHER" id="PTHR40469">
    <property type="entry name" value="SECRETED GLYCOSYL HYDROLASE"/>
    <property type="match status" value="1"/>
</dbReference>
<dbReference type="STRING" id="1176587.A8C56_19560"/>
<feature type="domain" description="ThuA-like" evidence="1">
    <location>
        <begin position="23"/>
        <end position="233"/>
    </location>
</feature>
<dbReference type="KEGG" id="nia:A8C56_19560"/>
<dbReference type="Proteomes" id="UP000077667">
    <property type="component" value="Chromosome"/>
</dbReference>
<evidence type="ECO:0000313" key="2">
    <source>
        <dbReference type="EMBL" id="ANH82892.1"/>
    </source>
</evidence>
<dbReference type="Pfam" id="PF06283">
    <property type="entry name" value="ThuA"/>
    <property type="match status" value="1"/>
</dbReference>
<dbReference type="Gene3D" id="3.40.50.880">
    <property type="match status" value="1"/>
</dbReference>
<protein>
    <submittedName>
        <fullName evidence="2">Crp/Fnr family transcriptional regulator</fullName>
    </submittedName>
</protein>
<evidence type="ECO:0000259" key="1">
    <source>
        <dbReference type="Pfam" id="PF06283"/>
    </source>
</evidence>
<dbReference type="RefSeq" id="WP_067759827.1">
    <property type="nucleotide sequence ID" value="NZ_CP015772.1"/>
</dbReference>
<dbReference type="AlphaFoldDB" id="A0A1A9I8A4"/>
<accession>A0A1A9I8A4</accession>
<dbReference type="SUPFAM" id="SSF52317">
    <property type="entry name" value="Class I glutamine amidotransferase-like"/>
    <property type="match status" value="1"/>
</dbReference>
<keyword evidence="3" id="KW-1185">Reference proteome</keyword>
<dbReference type="OrthoDB" id="9816308at2"/>
<proteinExistence type="predicted"/>
<dbReference type="InterPro" id="IPR029010">
    <property type="entry name" value="ThuA-like"/>
</dbReference>
<evidence type="ECO:0000313" key="3">
    <source>
        <dbReference type="Proteomes" id="UP000077667"/>
    </source>
</evidence>